<gene>
    <name evidence="4" type="ORF">DHA2_91643</name>
</gene>
<dbReference type="Gene3D" id="1.25.10.10">
    <property type="entry name" value="Leucine-rich Repeat Variant"/>
    <property type="match status" value="2"/>
</dbReference>
<organism evidence="4 5">
    <name type="scientific">Giardia intestinalis</name>
    <name type="common">Giardia lamblia</name>
    <dbReference type="NCBI Taxonomy" id="5741"/>
    <lineage>
        <taxon>Eukaryota</taxon>
        <taxon>Metamonada</taxon>
        <taxon>Diplomonadida</taxon>
        <taxon>Hexamitidae</taxon>
        <taxon>Giardiinae</taxon>
        <taxon>Giardia</taxon>
    </lineage>
</organism>
<dbReference type="GO" id="GO:0008540">
    <property type="term" value="C:proteasome regulatory particle, base subcomplex"/>
    <property type="evidence" value="ECO:0007669"/>
    <property type="project" value="TreeGrafter"/>
</dbReference>
<dbReference type="VEuPathDB" id="GiardiaDB:GL50803_0091643"/>
<evidence type="ECO:0000313" key="4">
    <source>
        <dbReference type="EMBL" id="ESU38621.1"/>
    </source>
</evidence>
<protein>
    <submittedName>
        <fullName evidence="4">Proteasome complex protein 26</fullName>
    </submittedName>
</protein>
<keyword evidence="2 4" id="KW-0647">Proteasome</keyword>
<evidence type="ECO:0000256" key="2">
    <source>
        <dbReference type="ARBA" id="ARBA00022942"/>
    </source>
</evidence>
<sequence length="1354" mass="148375">MKVNLTQKQMASAALALLHAPGFSTNEEAIKLVQEQIETIHYQVDTGTIVDLCRVALQTKAPSLCLLLSRFYHAESRIGLAAFFALLPDPAVLSLTESDLYSQEIMTSIVDFYIAYRSGLVAGSLASVRYTEDSTTGNLRQVSQPHGSSSVNCSAHGSSVIFGKQSATDLLASRQSVHFANKNATLFGLDQSGSVLLDDQSRAGATGCSSSTLIGKSVVGHSSRADRNRTRMLTDDEFVKMYITSRPTTTYQELCTIGNPDSIVFSELLHADLSKITAVIDAIIEGSKMHSKLSFLLQTQHIEPTREAENVTIDLSYLQIPGMPNLQPTDAQTNTDNDFVIPRLSELTSVTATPFIRQLPLDTLRTMEKDAHFITDFAFCSSILCAVGNEYKRRCLFEDAARCYAQNSNLEPLATLFLDMIKLISEPSGATSTVSVSVSVPVPAPENKVRNIIISHTIQLAFQVFQDLPGAMLDNLISMLKEESIPTPFGSAFLGSLKNHILTGKCQSSLYKTVFAEKTNTRIDRNILLRIQQNIHRSSSDSFIITTAFFMASLMHAQLGHSLQSTKDPSVNLSTWDKFGRISYEGIIFRGVTMPGDVGVYNKYYSVMKAGNLTADIDGYACGGMLLGLGIMTSEMPSVDGFSSYILLNAAEPILSNPGRYMLLFDENGMLAPRPSMSVQGYEAFVFGYAISAGLMCLGTSNEKLTTRLKSLLTSPAASHPDAIYGILFGLGLIHLGDPLFLKAFNFNEFYISKFGMGMTTSKTTITVTDEPPKLYTDLAATVLEFLVSKHEKVRTGAAMCIALCCYCIDAQANQAIEFLLDFEPRIQTSHLTSNKLCDGIQKAGPIALGLAYAHTNSLEVATQLVSIASRSTVDEVSYHGLVMIAFVLSSQRSFANELLILAAKSHRVACRQGAALALGYINAGTWDPVVVKELRDLMSDQVEAVRTHAIIAQALVLQTCSAPTLPEKIKIESDAPLGDRQKNVIYKQDHDPTFIRKVVALNKLRHIPGRVQDRSREFAAFETSLAAKPENISSQENADSEQDTAKKEKRSEKHTNEANETARKLFNDKTNTDAGIVQSREFAKKVEEQLERGFTLEDYCSQFRADLLGSFTEHNFIDLFATDLGLRACAIALGLLNCGGMNSSFSILTPAGLPKTTATIGALLFAESHMWHPFSPCIAMCLARDICITVTPSVDEAGQLTMEIAEGILLIDKAHDYPYPDLSVERTATMWDKYVKNAKLSLGTARRHVSEIDTEGTEISNFSYVRKASRTATQRFLHEAMNANLGDVVVDDTVKKESEQKLHSNEGAYSILQTPCRILKRQVEHVIIPENSDLVPISSMSQGIVVMCEIIDL</sequence>
<dbReference type="VEuPathDB" id="GiardiaDB:DHA2_91643"/>
<reference evidence="4 5" key="2">
    <citation type="journal article" date="2013" name="Genome Biol. Evol.">
        <title>Genome sequencing of Giardia lamblia genotypes A2 and B isolates (DH and GS) and comparative analysis with the genomes of genotypes A1 and E (WB and Pig).</title>
        <authorList>
            <person name="Adam R.D."/>
            <person name="Dahlstrom E.W."/>
            <person name="Martens C.A."/>
            <person name="Bruno D.P."/>
            <person name="Barbian K.D."/>
            <person name="Ricklefs S.M."/>
            <person name="Hernandez M.M."/>
            <person name="Narla N.P."/>
            <person name="Patel R.B."/>
            <person name="Porcella S.F."/>
            <person name="Nash T.E."/>
        </authorList>
    </citation>
    <scope>NUCLEOTIDE SEQUENCE [LARGE SCALE GENOMIC DNA]</scope>
    <source>
        <strain evidence="4 5">DH</strain>
    </source>
</reference>
<dbReference type="PANTHER" id="PTHR10943">
    <property type="entry name" value="26S PROTEASOME NON-ATPASE REGULATORY SUBUNIT"/>
    <property type="match status" value="1"/>
</dbReference>
<dbReference type="GO" id="GO:0005634">
    <property type="term" value="C:nucleus"/>
    <property type="evidence" value="ECO:0007669"/>
    <property type="project" value="TreeGrafter"/>
</dbReference>
<evidence type="ECO:0000313" key="5">
    <source>
        <dbReference type="Proteomes" id="UP000018320"/>
    </source>
</evidence>
<dbReference type="EMBL" id="AHGT01000011">
    <property type="protein sequence ID" value="ESU38621.1"/>
    <property type="molecule type" value="Genomic_DNA"/>
</dbReference>
<accession>V6TIM4</accession>
<dbReference type="GO" id="GO:0043161">
    <property type="term" value="P:proteasome-mediated ubiquitin-dependent protein catabolic process"/>
    <property type="evidence" value="ECO:0007669"/>
    <property type="project" value="TreeGrafter"/>
</dbReference>
<feature type="region of interest" description="Disordered" evidence="3">
    <location>
        <begin position="1030"/>
        <end position="1063"/>
    </location>
</feature>
<comment type="caution">
    <text evidence="4">The sequence shown here is derived from an EMBL/GenBank/DDBJ whole genome shotgun (WGS) entry which is preliminary data.</text>
</comment>
<dbReference type="InterPro" id="IPR011989">
    <property type="entry name" value="ARM-like"/>
</dbReference>
<dbReference type="VEuPathDB" id="GiardiaDB:QR46_2807"/>
<feature type="compositionally biased region" description="Basic and acidic residues" evidence="3">
    <location>
        <begin position="1044"/>
        <end position="1063"/>
    </location>
</feature>
<keyword evidence="1" id="KW-0677">Repeat</keyword>
<proteinExistence type="predicted"/>
<evidence type="ECO:0000256" key="3">
    <source>
        <dbReference type="SAM" id="MobiDB-lite"/>
    </source>
</evidence>
<dbReference type="PANTHER" id="PTHR10943:SF2">
    <property type="entry name" value="26S PROTEASOME NON-ATPASE REGULATORY SUBUNIT 1"/>
    <property type="match status" value="1"/>
</dbReference>
<dbReference type="InterPro" id="IPR016024">
    <property type="entry name" value="ARM-type_fold"/>
</dbReference>
<evidence type="ECO:0000256" key="1">
    <source>
        <dbReference type="ARBA" id="ARBA00022737"/>
    </source>
</evidence>
<name>V6TIM4_GIAIN</name>
<dbReference type="VEuPathDB" id="GiardiaDB:GL50581_709"/>
<dbReference type="GO" id="GO:0034515">
    <property type="term" value="C:proteasome storage granule"/>
    <property type="evidence" value="ECO:0007669"/>
    <property type="project" value="TreeGrafter"/>
</dbReference>
<reference evidence="5" key="1">
    <citation type="submission" date="2012-02" db="EMBL/GenBank/DDBJ databases">
        <title>Genome sequencing of Giardia lamblia Genotypes A2 and B isolates (DH and GS) and comparative analysis with the genomes of Genotypes A1 and E (WB and Pig).</title>
        <authorList>
            <person name="Adam R."/>
            <person name="Dahlstrom E."/>
            <person name="Martens C."/>
            <person name="Bruno D."/>
            <person name="Barbian K."/>
            <person name="Porcella S.F."/>
            <person name="Nash T."/>
        </authorList>
    </citation>
    <scope>NUCLEOTIDE SEQUENCE</scope>
    <source>
        <strain evidence="5">DH</strain>
    </source>
</reference>
<dbReference type="Proteomes" id="UP000018320">
    <property type="component" value="Unassembled WGS sequence"/>
</dbReference>
<dbReference type="SUPFAM" id="SSF48371">
    <property type="entry name" value="ARM repeat"/>
    <property type="match status" value="1"/>
</dbReference>